<accession>A0ABZ0K477</accession>
<dbReference type="InterPro" id="IPR004027">
    <property type="entry name" value="SEC_C_motif"/>
</dbReference>
<dbReference type="SUPFAM" id="SSF103642">
    <property type="entry name" value="Sec-C motif"/>
    <property type="match status" value="1"/>
</dbReference>
<reference evidence="2 3" key="1">
    <citation type="submission" date="2023-10" db="EMBL/GenBank/DDBJ databases">
        <title>Complete genome sequence of Shewanella sp. DAU334.</title>
        <authorList>
            <person name="Lee Y.-S."/>
            <person name="Jeong H.-R."/>
            <person name="Hwang E.-J."/>
            <person name="Choi Y.-L."/>
            <person name="Kim G.-D."/>
        </authorList>
    </citation>
    <scope>NUCLEOTIDE SEQUENCE [LARGE SCALE GENOMIC DNA]</scope>
    <source>
        <strain evidence="2 3">DAU334</strain>
    </source>
</reference>
<dbReference type="PANTHER" id="PTHR33747:SF1">
    <property type="entry name" value="ADENYLATE CYCLASE-ASSOCIATED CAP C-TERMINAL DOMAIN-CONTAINING PROTEIN"/>
    <property type="match status" value="1"/>
</dbReference>
<dbReference type="SUPFAM" id="SSF54427">
    <property type="entry name" value="NTF2-like"/>
    <property type="match status" value="1"/>
</dbReference>
<proteinExistence type="predicted"/>
<dbReference type="Proteomes" id="UP001529491">
    <property type="component" value="Chromosome"/>
</dbReference>
<dbReference type="RefSeq" id="WP_310470960.1">
    <property type="nucleotide sequence ID" value="NZ_CP136522.1"/>
</dbReference>
<dbReference type="Pfam" id="PF17775">
    <property type="entry name" value="YchJ_M-like"/>
    <property type="match status" value="1"/>
</dbReference>
<keyword evidence="3" id="KW-1185">Reference proteome</keyword>
<dbReference type="InterPro" id="IPR032710">
    <property type="entry name" value="NTF2-like_dom_sf"/>
</dbReference>
<organism evidence="2 3">
    <name type="scientific">Shewanella youngdeokensis</name>
    <dbReference type="NCBI Taxonomy" id="2999068"/>
    <lineage>
        <taxon>Bacteria</taxon>
        <taxon>Pseudomonadati</taxon>
        <taxon>Pseudomonadota</taxon>
        <taxon>Gammaproteobacteria</taxon>
        <taxon>Alteromonadales</taxon>
        <taxon>Shewanellaceae</taxon>
        <taxon>Shewanella</taxon>
    </lineage>
</organism>
<evidence type="ECO:0000313" key="2">
    <source>
        <dbReference type="EMBL" id="WOT06686.1"/>
    </source>
</evidence>
<name>A0ABZ0K477_9GAMM</name>
<protein>
    <submittedName>
        <fullName evidence="2">YchJ family metal-binding protein</fullName>
    </submittedName>
</protein>
<evidence type="ECO:0000313" key="3">
    <source>
        <dbReference type="Proteomes" id="UP001529491"/>
    </source>
</evidence>
<sequence>MTRNLNDPNHPCPCCSTKLFKDCCQPLHLGEIFAQSPAQLMRSRFSAFYMENYEYLISTHHVDYLCGLTEQTLRDSPSPQWLTLEVLSESESKNQGHVCFQAWFRADGELDAIHECSDFIKQGGQWYYTEGKQKAAVFPKRNEPCVCGSNKKFKQCCLA</sequence>
<dbReference type="PANTHER" id="PTHR33747">
    <property type="entry name" value="UPF0225 PROTEIN SCO1677"/>
    <property type="match status" value="1"/>
</dbReference>
<dbReference type="EMBL" id="CP136522">
    <property type="protein sequence ID" value="WOT06686.1"/>
    <property type="molecule type" value="Genomic_DNA"/>
</dbReference>
<dbReference type="Pfam" id="PF02810">
    <property type="entry name" value="SEC-C"/>
    <property type="match status" value="1"/>
</dbReference>
<gene>
    <name evidence="2" type="ORF">RGE70_08040</name>
</gene>
<dbReference type="Gene3D" id="3.10.450.50">
    <property type="match status" value="1"/>
</dbReference>
<dbReference type="InterPro" id="IPR048469">
    <property type="entry name" value="YchJ-like_M"/>
</dbReference>
<feature type="domain" description="YchJ-like middle NTF2-like" evidence="1">
    <location>
        <begin position="37"/>
        <end position="131"/>
    </location>
</feature>
<evidence type="ECO:0000259" key="1">
    <source>
        <dbReference type="Pfam" id="PF17775"/>
    </source>
</evidence>